<feature type="transmembrane region" description="Helical" evidence="1">
    <location>
        <begin position="154"/>
        <end position="173"/>
    </location>
</feature>
<protein>
    <submittedName>
        <fullName evidence="2">Uncharacterized protein</fullName>
    </submittedName>
</protein>
<evidence type="ECO:0000256" key="1">
    <source>
        <dbReference type="SAM" id="Phobius"/>
    </source>
</evidence>
<dbReference type="PANTHER" id="PTHR28029:SF1">
    <property type="entry name" value="PROTEIN ILM1"/>
    <property type="match status" value="1"/>
</dbReference>
<name>A0AAN6IDI9_9EURO</name>
<comment type="caution">
    <text evidence="2">The sequence shown here is derived from an EMBL/GenBank/DDBJ whole genome shotgun (WGS) entry which is preliminary data.</text>
</comment>
<feature type="transmembrane region" description="Helical" evidence="1">
    <location>
        <begin position="92"/>
        <end position="111"/>
    </location>
</feature>
<gene>
    <name evidence="2" type="ORF">EDD36DRAFT_210299</name>
</gene>
<dbReference type="Proteomes" id="UP001203852">
    <property type="component" value="Unassembled WGS sequence"/>
</dbReference>
<feature type="transmembrane region" description="Helical" evidence="1">
    <location>
        <begin position="194"/>
        <end position="213"/>
    </location>
</feature>
<dbReference type="EMBL" id="MU404353">
    <property type="protein sequence ID" value="KAI1613927.1"/>
    <property type="molecule type" value="Genomic_DNA"/>
</dbReference>
<keyword evidence="3" id="KW-1185">Reference proteome</keyword>
<accession>A0AAN6IDI9</accession>
<sequence length="243" mass="26577">MPLLSSHILVRTHAFSLLTVAYYLLTAPHTLLSSAPIWLLGEAMSIRPAEFAPEHLTINKPQPKAFRPPALTAARAQPPAPAVPGTESERELFALLALVLLVYAIGQFLFAGDLAVVLASSSPTPAQGKPSSPSKSSSRLGEELHTLLSAQSRWLTLAGLHVLGAALFVFWIYAFHSHALFGSDNAIFPSALRLANRVTFTAGLADMLFWGYLWTVLKEEGRWVGSMLARRREIEDEDEKYGM</sequence>
<reference evidence="2" key="1">
    <citation type="journal article" date="2022" name="bioRxiv">
        <title>Deciphering the potential niche of two novel black yeast fungi from a biological soil crust based on their genomes, phenotypes, and melanin regulation.</title>
        <authorList>
            <consortium name="DOE Joint Genome Institute"/>
            <person name="Carr E.C."/>
            <person name="Barton Q."/>
            <person name="Grambo S."/>
            <person name="Sullivan M."/>
            <person name="Renfro C.M."/>
            <person name="Kuo A."/>
            <person name="Pangilinan J."/>
            <person name="Lipzen A."/>
            <person name="Keymanesh K."/>
            <person name="Savage E."/>
            <person name="Barry K."/>
            <person name="Grigoriev I.V."/>
            <person name="Riekhof W.R."/>
            <person name="Harris S.S."/>
        </authorList>
    </citation>
    <scope>NUCLEOTIDE SEQUENCE</scope>
    <source>
        <strain evidence="2">JF 03-4F</strain>
    </source>
</reference>
<organism evidence="2 3">
    <name type="scientific">Exophiala viscosa</name>
    <dbReference type="NCBI Taxonomy" id="2486360"/>
    <lineage>
        <taxon>Eukaryota</taxon>
        <taxon>Fungi</taxon>
        <taxon>Dikarya</taxon>
        <taxon>Ascomycota</taxon>
        <taxon>Pezizomycotina</taxon>
        <taxon>Eurotiomycetes</taxon>
        <taxon>Chaetothyriomycetidae</taxon>
        <taxon>Chaetothyriales</taxon>
        <taxon>Herpotrichiellaceae</taxon>
        <taxon>Exophiala</taxon>
    </lineage>
</organism>
<keyword evidence="1" id="KW-1133">Transmembrane helix</keyword>
<keyword evidence="1" id="KW-0472">Membrane</keyword>
<feature type="transmembrane region" description="Helical" evidence="1">
    <location>
        <begin position="20"/>
        <end position="40"/>
    </location>
</feature>
<evidence type="ECO:0000313" key="3">
    <source>
        <dbReference type="Proteomes" id="UP001203852"/>
    </source>
</evidence>
<dbReference type="PANTHER" id="PTHR28029">
    <property type="entry name" value="PROTEIN ILM1"/>
    <property type="match status" value="1"/>
</dbReference>
<dbReference type="Pfam" id="PF10311">
    <property type="entry name" value="Ilm1"/>
    <property type="match status" value="2"/>
</dbReference>
<proteinExistence type="predicted"/>
<dbReference type="InterPro" id="IPR018815">
    <property type="entry name" value="Incr_loss_mito_DNA_1"/>
</dbReference>
<keyword evidence="1" id="KW-0812">Transmembrane</keyword>
<dbReference type="AlphaFoldDB" id="A0AAN6IDI9"/>
<evidence type="ECO:0000313" key="2">
    <source>
        <dbReference type="EMBL" id="KAI1613927.1"/>
    </source>
</evidence>